<evidence type="ECO:0000259" key="1">
    <source>
        <dbReference type="Pfam" id="PF05899"/>
    </source>
</evidence>
<protein>
    <recommendedName>
        <fullName evidence="1">(S)-ureidoglycine aminohydrolase cupin domain-containing protein</fullName>
    </recommendedName>
</protein>
<dbReference type="Gene3D" id="2.60.120.10">
    <property type="entry name" value="Jelly Rolls"/>
    <property type="match status" value="1"/>
</dbReference>
<organism evidence="2 3">
    <name type="scientific">Epibacterium ulvae</name>
    <dbReference type="NCBI Taxonomy" id="1156985"/>
    <lineage>
        <taxon>Bacteria</taxon>
        <taxon>Pseudomonadati</taxon>
        <taxon>Pseudomonadota</taxon>
        <taxon>Alphaproteobacteria</taxon>
        <taxon>Rhodobacterales</taxon>
        <taxon>Roseobacteraceae</taxon>
        <taxon>Epibacterium</taxon>
    </lineage>
</organism>
<evidence type="ECO:0000313" key="2">
    <source>
        <dbReference type="EMBL" id="SCZ67269.1"/>
    </source>
</evidence>
<dbReference type="PANTHER" id="PTHR40943:SF1">
    <property type="entry name" value="CYTOPLASMIC PROTEIN"/>
    <property type="match status" value="1"/>
</dbReference>
<feature type="domain" description="(S)-ureidoglycine aminohydrolase cupin" evidence="1">
    <location>
        <begin position="41"/>
        <end position="110"/>
    </location>
</feature>
<dbReference type="AlphaFoldDB" id="A0A1G5R1Q4"/>
<dbReference type="InterPro" id="IPR008579">
    <property type="entry name" value="UGlyAH_Cupin_dom"/>
</dbReference>
<dbReference type="EMBL" id="FMWG01000007">
    <property type="protein sequence ID" value="SCZ67269.1"/>
    <property type="molecule type" value="Genomic_DNA"/>
</dbReference>
<name>A0A1G5R1Q4_9RHOB</name>
<dbReference type="SUPFAM" id="SSF51182">
    <property type="entry name" value="RmlC-like cupins"/>
    <property type="match status" value="1"/>
</dbReference>
<dbReference type="InterPro" id="IPR011051">
    <property type="entry name" value="RmlC_Cupin_sf"/>
</dbReference>
<gene>
    <name evidence="2" type="ORF">SAMN04488118_10721</name>
</gene>
<dbReference type="Proteomes" id="UP000198767">
    <property type="component" value="Unassembled WGS sequence"/>
</dbReference>
<dbReference type="Pfam" id="PF05899">
    <property type="entry name" value="Cupin_3"/>
    <property type="match status" value="1"/>
</dbReference>
<dbReference type="CDD" id="cd02227">
    <property type="entry name" value="cupin_TM1112-like"/>
    <property type="match status" value="1"/>
</dbReference>
<keyword evidence="3" id="KW-1185">Reference proteome</keyword>
<dbReference type="PANTHER" id="PTHR40943">
    <property type="entry name" value="CYTOPLASMIC PROTEIN-RELATED"/>
    <property type="match status" value="1"/>
</dbReference>
<evidence type="ECO:0000313" key="3">
    <source>
        <dbReference type="Proteomes" id="UP000198767"/>
    </source>
</evidence>
<dbReference type="OrthoDB" id="9799053at2"/>
<reference evidence="2 3" key="1">
    <citation type="submission" date="2016-10" db="EMBL/GenBank/DDBJ databases">
        <authorList>
            <person name="de Groot N.N."/>
        </authorList>
    </citation>
    <scope>NUCLEOTIDE SEQUENCE [LARGE SCALE GENOMIC DNA]</scope>
    <source>
        <strain evidence="2 3">U95</strain>
    </source>
</reference>
<dbReference type="InterPro" id="IPR014710">
    <property type="entry name" value="RmlC-like_jellyroll"/>
</dbReference>
<dbReference type="RefSeq" id="WP_157843991.1">
    <property type="nucleotide sequence ID" value="NZ_CANLDO010000005.1"/>
</dbReference>
<sequence length="124" mass="13715">MSFIKFVDQNPEAVEKDLHDDILEGNPKQFSWMMYDGHQQAIRSGVWDSTAGKFTAVMDGIVEFCHILKGSATIKTGDGKSYDVAAGDAFVMSAGLETEWTVDNYIKKHFVIVAVDNLPPQDAD</sequence>
<proteinExistence type="predicted"/>
<accession>A0A1G5R1Q4</accession>